<evidence type="ECO:0000313" key="3">
    <source>
        <dbReference type="Proteomes" id="UP000596661"/>
    </source>
</evidence>
<protein>
    <recommendedName>
        <fullName evidence="1">DUF4743 domain-containing protein</fullName>
    </recommendedName>
</protein>
<dbReference type="PANTHER" id="PTHR13622:SF8">
    <property type="entry name" value="THIAMIN PYROPHOSPHOKINASE 1"/>
    <property type="match status" value="1"/>
</dbReference>
<dbReference type="Gramene" id="evm.model.02.248">
    <property type="protein sequence ID" value="cds.evm.model.02.248"/>
    <property type="gene ID" value="evm.TU.02.248"/>
</dbReference>
<dbReference type="Proteomes" id="UP000596661">
    <property type="component" value="Chromosome 2"/>
</dbReference>
<dbReference type="PANTHER" id="PTHR13622">
    <property type="entry name" value="THIAMIN PYROPHOSPHOKINASE"/>
    <property type="match status" value="1"/>
</dbReference>
<dbReference type="Gene3D" id="3.30.750.160">
    <property type="match status" value="1"/>
</dbReference>
<name>A0A803NXR4_CANSA</name>
<accession>A0A803NXR4</accession>
<organism evidence="2 3">
    <name type="scientific">Cannabis sativa</name>
    <name type="common">Hemp</name>
    <name type="synonym">Marijuana</name>
    <dbReference type="NCBI Taxonomy" id="3483"/>
    <lineage>
        <taxon>Eukaryota</taxon>
        <taxon>Viridiplantae</taxon>
        <taxon>Streptophyta</taxon>
        <taxon>Embryophyta</taxon>
        <taxon>Tracheophyta</taxon>
        <taxon>Spermatophyta</taxon>
        <taxon>Magnoliopsida</taxon>
        <taxon>eudicotyledons</taxon>
        <taxon>Gunneridae</taxon>
        <taxon>Pentapetalae</taxon>
        <taxon>rosids</taxon>
        <taxon>fabids</taxon>
        <taxon>Rosales</taxon>
        <taxon>Cannabaceae</taxon>
        <taxon>Cannabis</taxon>
    </lineage>
</organism>
<dbReference type="EnsemblPlants" id="evm.model.02.248">
    <property type="protein sequence ID" value="cds.evm.model.02.248"/>
    <property type="gene ID" value="evm.TU.02.248"/>
</dbReference>
<feature type="domain" description="DUF4743" evidence="1">
    <location>
        <begin position="84"/>
        <end position="207"/>
    </location>
</feature>
<evidence type="ECO:0000313" key="2">
    <source>
        <dbReference type="EnsemblPlants" id="cds.evm.model.02.248"/>
    </source>
</evidence>
<reference evidence="2" key="1">
    <citation type="submission" date="2018-11" db="EMBL/GenBank/DDBJ databases">
        <authorList>
            <person name="Grassa J C."/>
        </authorList>
    </citation>
    <scope>NUCLEOTIDE SEQUENCE [LARGE SCALE GENOMIC DNA]</scope>
</reference>
<dbReference type="GO" id="GO:0044715">
    <property type="term" value="F:8-oxo-dGDP phosphatase activity"/>
    <property type="evidence" value="ECO:0007669"/>
    <property type="project" value="TreeGrafter"/>
</dbReference>
<keyword evidence="3" id="KW-1185">Reference proteome</keyword>
<dbReference type="InterPro" id="IPR031804">
    <property type="entry name" value="DUF4743"/>
</dbReference>
<sequence length="441" mass="49797">MAMAMACNIIHLLHFHPTPYRAFARTTLTTAFRIPSPFQNSLPKPISPPRSLSTTATFTWDDVLRLSQPQSISDSDDVTDLNGYFEKIKMCNRGSEMRFMFMPFVIENQIVGYIHNGFAENLRKFQKVFKFLPDNSNDGFHGGTVTLHPSLKTQEDRTRAVGEVVKILGEQQFPGIRNELYPVISSFGASPLFSLERAAAPYFGIKAYGIHMNGYVEKEGKKFLWIGKRSQEKSTFPGMLDHLVAGGLKCFSCSAIPVGAVSYMDIDGYRYKRDVLFCYDLKLPESFIPKNEGRRSRTSAQFSSGKLYSSGKLWILGSTAEFEKWRLLLDTVWYEDSDLQGLKINYYGYRVILHFYLLLPRFSSAISEALSPPQVVKWIPPEVDNTKINVDAGVNDSLGRASFEMVVRDAQGTVLMVEAQVLPTNVLPLTTELLSLEKKIR</sequence>
<dbReference type="Pfam" id="PF15916">
    <property type="entry name" value="DUF4743"/>
    <property type="match status" value="1"/>
</dbReference>
<reference evidence="2" key="2">
    <citation type="submission" date="2021-03" db="UniProtKB">
        <authorList>
            <consortium name="EnsemblPlants"/>
        </authorList>
    </citation>
    <scope>IDENTIFICATION</scope>
</reference>
<dbReference type="AlphaFoldDB" id="A0A803NXR4"/>
<dbReference type="EMBL" id="UZAU01000092">
    <property type="status" value="NOT_ANNOTATED_CDS"/>
    <property type="molecule type" value="Genomic_DNA"/>
</dbReference>
<proteinExistence type="predicted"/>
<evidence type="ECO:0000259" key="1">
    <source>
        <dbReference type="Pfam" id="PF15916"/>
    </source>
</evidence>